<dbReference type="NCBIfam" id="TIGR03010">
    <property type="entry name" value="sulf_tusC_dsrF"/>
    <property type="match status" value="1"/>
</dbReference>
<evidence type="ECO:0000313" key="3">
    <source>
        <dbReference type="Proteomes" id="UP000028073"/>
    </source>
</evidence>
<dbReference type="PANTHER" id="PTHR38780">
    <property type="entry name" value="PROTEIN TUSC"/>
    <property type="match status" value="1"/>
</dbReference>
<dbReference type="STRING" id="1137799.GZ78_23965"/>
<dbReference type="InterPro" id="IPR003787">
    <property type="entry name" value="Sulphur_relay_DsrE/F-like"/>
</dbReference>
<reference evidence="2 3" key="1">
    <citation type="submission" date="2014-06" db="EMBL/GenBank/DDBJ databases">
        <title>Whole Genome Sequences of Three Symbiotic Endozoicomonas Bacteria.</title>
        <authorList>
            <person name="Neave M.J."/>
            <person name="Apprill A."/>
            <person name="Voolstra C.R."/>
        </authorList>
    </citation>
    <scope>NUCLEOTIDE SEQUENCE [LARGE SCALE GENOMIC DNA]</scope>
    <source>
        <strain evidence="2 3">DSM 25634</strain>
    </source>
</reference>
<dbReference type="OrthoDB" id="9789418at2"/>
<gene>
    <name evidence="2" type="ORF">GZ78_23965</name>
</gene>
<name>A0A081NCU8_9GAMM</name>
<dbReference type="NCBIfam" id="NF001238">
    <property type="entry name" value="PRK00211.1"/>
    <property type="match status" value="1"/>
</dbReference>
<dbReference type="eggNOG" id="COG2923">
    <property type="taxonomic scope" value="Bacteria"/>
</dbReference>
<evidence type="ECO:0000256" key="1">
    <source>
        <dbReference type="ARBA" id="ARBA00005996"/>
    </source>
</evidence>
<dbReference type="InterPro" id="IPR017462">
    <property type="entry name" value="Sulphur_relay_TusC/DsrF"/>
</dbReference>
<dbReference type="Gene3D" id="3.40.1260.10">
    <property type="entry name" value="DsrEFH-like"/>
    <property type="match status" value="1"/>
</dbReference>
<comment type="caution">
    <text evidence="2">The sequence shown here is derived from an EMBL/GenBank/DDBJ whole genome shotgun (WGS) entry which is preliminary data.</text>
</comment>
<dbReference type="AlphaFoldDB" id="A0A081NCU8"/>
<dbReference type="SUPFAM" id="SSF75169">
    <property type="entry name" value="DsrEFH-like"/>
    <property type="match status" value="1"/>
</dbReference>
<sequence length="119" mass="13107">MSQTLCIISTQAPYRGQFAKEALDAALVSATYDIPTSLLLMGDGVYQILDGQSPEQLGRKNLSSMFQSLELYGIETVYVDGESLEERNLDPEQLLPLYTLLEGDAVASFLAQHDKVLSF</sequence>
<dbReference type="Proteomes" id="UP000028073">
    <property type="component" value="Unassembled WGS sequence"/>
</dbReference>
<comment type="similarity">
    <text evidence="1">Belongs to the DsrF/TusC family.</text>
</comment>
<organism evidence="2 3">
    <name type="scientific">Endozoicomonas numazuensis</name>
    <dbReference type="NCBI Taxonomy" id="1137799"/>
    <lineage>
        <taxon>Bacteria</taxon>
        <taxon>Pseudomonadati</taxon>
        <taxon>Pseudomonadota</taxon>
        <taxon>Gammaproteobacteria</taxon>
        <taxon>Oceanospirillales</taxon>
        <taxon>Endozoicomonadaceae</taxon>
        <taxon>Endozoicomonas</taxon>
    </lineage>
</organism>
<keyword evidence="3" id="KW-1185">Reference proteome</keyword>
<dbReference type="PANTHER" id="PTHR38780:SF1">
    <property type="entry name" value="PROTEIN TUSC"/>
    <property type="match status" value="1"/>
</dbReference>
<dbReference type="InterPro" id="IPR027396">
    <property type="entry name" value="DsrEFH-like"/>
</dbReference>
<protein>
    <submittedName>
        <fullName evidence="2">Uncharacterized protein</fullName>
    </submittedName>
</protein>
<dbReference type="Pfam" id="PF02635">
    <property type="entry name" value="DsrE"/>
    <property type="match status" value="1"/>
</dbReference>
<dbReference type="RefSeq" id="WP_034840990.1">
    <property type="nucleotide sequence ID" value="NZ_JOKH01000006.1"/>
</dbReference>
<dbReference type="EMBL" id="JOKH01000006">
    <property type="protein sequence ID" value="KEQ16271.1"/>
    <property type="molecule type" value="Genomic_DNA"/>
</dbReference>
<accession>A0A081NCU8</accession>
<evidence type="ECO:0000313" key="2">
    <source>
        <dbReference type="EMBL" id="KEQ16271.1"/>
    </source>
</evidence>
<proteinExistence type="inferred from homology"/>